<dbReference type="Gene3D" id="1.20.1290.10">
    <property type="entry name" value="AhpD-like"/>
    <property type="match status" value="1"/>
</dbReference>
<gene>
    <name evidence="3" type="ORF">IWQ62_004514</name>
</gene>
<evidence type="ECO:0008006" key="5">
    <source>
        <dbReference type="Google" id="ProtNLM"/>
    </source>
</evidence>
<name>A0A9W8ASR8_9FUNG</name>
<feature type="domain" description="Non-structural maintenance of chromosome element 4 C-terminal" evidence="2">
    <location>
        <begin position="11"/>
        <end position="91"/>
    </location>
</feature>
<dbReference type="EMBL" id="JANBPY010001522">
    <property type="protein sequence ID" value="KAJ1959695.1"/>
    <property type="molecule type" value="Genomic_DNA"/>
</dbReference>
<evidence type="ECO:0000313" key="4">
    <source>
        <dbReference type="Proteomes" id="UP001150925"/>
    </source>
</evidence>
<organism evidence="3 4">
    <name type="scientific">Dispira parvispora</name>
    <dbReference type="NCBI Taxonomy" id="1520584"/>
    <lineage>
        <taxon>Eukaryota</taxon>
        <taxon>Fungi</taxon>
        <taxon>Fungi incertae sedis</taxon>
        <taxon>Zoopagomycota</taxon>
        <taxon>Kickxellomycotina</taxon>
        <taxon>Dimargaritomycetes</taxon>
        <taxon>Dimargaritales</taxon>
        <taxon>Dimargaritaceae</taxon>
        <taxon>Dispira</taxon>
    </lineage>
</organism>
<dbReference type="InterPro" id="IPR052999">
    <property type="entry name" value="PTS1_Protein"/>
</dbReference>
<dbReference type="InterPro" id="IPR003779">
    <property type="entry name" value="CMD-like"/>
</dbReference>
<proteinExistence type="predicted"/>
<comment type="caution">
    <text evidence="3">The sequence shown here is derived from an EMBL/GenBank/DDBJ whole genome shotgun (WGS) entry which is preliminary data.</text>
</comment>
<dbReference type="PANTHER" id="PTHR28180">
    <property type="entry name" value="CONSERVED MITOCHONDRIAL PROTEIN-RELATED"/>
    <property type="match status" value="1"/>
</dbReference>
<dbReference type="InterPro" id="IPR014854">
    <property type="entry name" value="Nse4_C"/>
</dbReference>
<dbReference type="PANTHER" id="PTHR28180:SF2">
    <property type="entry name" value="PEROXISOMAL PROTEIN 2"/>
    <property type="match status" value="1"/>
</dbReference>
<evidence type="ECO:0000259" key="2">
    <source>
        <dbReference type="Pfam" id="PF08743"/>
    </source>
</evidence>
<dbReference type="InterPro" id="IPR029032">
    <property type="entry name" value="AhpD-like"/>
</dbReference>
<sequence>MIFEVLERVGPINLFEFIVNPESFPQTVENFFYLSFLIRDGRAYIDDDSGQPILESCMPPSQEDYADGLSKKQLIMEIDQSMWEAVVYTANNQPEKVQHLVTAQLQRLKSSNMTFTDTEPTTVTLETTDPATGLMHQIQFIQRVREAIFKASPLYGYPRAINAMRHCMLAVDEDLRGHLPNRPLRGYEEQNESAEKYLATTLERGQQLFDRIYGAKAQKVQDALYHYYPDLGEMALQDMYGKVLSFGKVINYVETELLAVGVLSTMSTPSVLKGHVIGAQNVGATQAQIQAVLRLAKRLCS</sequence>
<protein>
    <recommendedName>
        <fullName evidence="5">Carboxymuconolactone decarboxylase-like domain-containing protein</fullName>
    </recommendedName>
</protein>
<dbReference type="GO" id="GO:0051920">
    <property type="term" value="F:peroxiredoxin activity"/>
    <property type="evidence" value="ECO:0007669"/>
    <property type="project" value="InterPro"/>
</dbReference>
<dbReference type="Pfam" id="PF02627">
    <property type="entry name" value="CMD"/>
    <property type="match status" value="1"/>
</dbReference>
<dbReference type="SUPFAM" id="SSF69118">
    <property type="entry name" value="AhpD-like"/>
    <property type="match status" value="1"/>
</dbReference>
<reference evidence="3" key="1">
    <citation type="submission" date="2022-07" db="EMBL/GenBank/DDBJ databases">
        <title>Phylogenomic reconstructions and comparative analyses of Kickxellomycotina fungi.</title>
        <authorList>
            <person name="Reynolds N.K."/>
            <person name="Stajich J.E."/>
            <person name="Barry K."/>
            <person name="Grigoriev I.V."/>
            <person name="Crous P."/>
            <person name="Smith M.E."/>
        </authorList>
    </citation>
    <scope>NUCLEOTIDE SEQUENCE</scope>
    <source>
        <strain evidence="3">RSA 1196</strain>
    </source>
</reference>
<feature type="domain" description="Carboxymuconolactone decarboxylase-like" evidence="1">
    <location>
        <begin position="236"/>
        <end position="296"/>
    </location>
</feature>
<dbReference type="OrthoDB" id="5537330at2759"/>
<dbReference type="Pfam" id="PF08743">
    <property type="entry name" value="Nse4_C"/>
    <property type="match status" value="1"/>
</dbReference>
<dbReference type="AlphaFoldDB" id="A0A9W8ASR8"/>
<evidence type="ECO:0000259" key="1">
    <source>
        <dbReference type="Pfam" id="PF02627"/>
    </source>
</evidence>
<accession>A0A9W8ASR8</accession>
<evidence type="ECO:0000313" key="3">
    <source>
        <dbReference type="EMBL" id="KAJ1959695.1"/>
    </source>
</evidence>
<keyword evidence="4" id="KW-1185">Reference proteome</keyword>
<dbReference type="Proteomes" id="UP001150925">
    <property type="component" value="Unassembled WGS sequence"/>
</dbReference>